<dbReference type="Proteomes" id="UP001528912">
    <property type="component" value="Unassembled WGS sequence"/>
</dbReference>
<keyword evidence="3" id="KW-1185">Reference proteome</keyword>
<evidence type="ECO:0008006" key="4">
    <source>
        <dbReference type="Google" id="ProtNLM"/>
    </source>
</evidence>
<keyword evidence="1" id="KW-1133">Transmembrane helix</keyword>
<keyword evidence="1" id="KW-0812">Transmembrane</keyword>
<comment type="caution">
    <text evidence="2">The sequence shown here is derived from an EMBL/GenBank/DDBJ whole genome shotgun (WGS) entry which is preliminary data.</text>
</comment>
<feature type="transmembrane region" description="Helical" evidence="1">
    <location>
        <begin position="78"/>
        <end position="101"/>
    </location>
</feature>
<accession>A0ABT6C337</accession>
<evidence type="ECO:0000256" key="1">
    <source>
        <dbReference type="SAM" id="Phobius"/>
    </source>
</evidence>
<name>A0ABT6C337_9MICO</name>
<gene>
    <name evidence="2" type="ORF">P4R38_03825</name>
</gene>
<protein>
    <recommendedName>
        <fullName evidence="4">DUF1772 domain-containing protein</fullName>
    </recommendedName>
</protein>
<organism evidence="2 3">
    <name type="scientific">Luteipulveratus flavus</name>
    <dbReference type="NCBI Taxonomy" id="3031728"/>
    <lineage>
        <taxon>Bacteria</taxon>
        <taxon>Bacillati</taxon>
        <taxon>Actinomycetota</taxon>
        <taxon>Actinomycetes</taxon>
        <taxon>Micrococcales</taxon>
        <taxon>Dermacoccaceae</taxon>
        <taxon>Luteipulveratus</taxon>
    </lineage>
</organism>
<dbReference type="RefSeq" id="WP_277191116.1">
    <property type="nucleotide sequence ID" value="NZ_JAROAV010000010.1"/>
</dbReference>
<feature type="transmembrane region" description="Helical" evidence="1">
    <location>
        <begin position="50"/>
        <end position="71"/>
    </location>
</feature>
<feature type="transmembrane region" description="Helical" evidence="1">
    <location>
        <begin position="121"/>
        <end position="137"/>
    </location>
</feature>
<keyword evidence="1" id="KW-0472">Membrane</keyword>
<sequence>MRTPAALVCLVAATWLHLGFQGTVTLLVYPALGRVGRDDWRIAHERHSRTITPVVAVVYLGLVATLTWCLVAQPSTAVVVSTMGALLSAGVTAALAAPLHARLGDAYEPTLLDRLVRVDRIRLVGALIGAAAALVALR</sequence>
<reference evidence="2 3" key="1">
    <citation type="submission" date="2023-03" db="EMBL/GenBank/DDBJ databases">
        <title>YIM 133296 draft genome.</title>
        <authorList>
            <person name="Xiong L."/>
        </authorList>
    </citation>
    <scope>NUCLEOTIDE SEQUENCE [LARGE SCALE GENOMIC DNA]</scope>
    <source>
        <strain evidence="2 3">YIM 133296</strain>
    </source>
</reference>
<proteinExistence type="predicted"/>
<evidence type="ECO:0000313" key="2">
    <source>
        <dbReference type="EMBL" id="MDF8263374.1"/>
    </source>
</evidence>
<dbReference type="EMBL" id="JAROAV010000010">
    <property type="protein sequence ID" value="MDF8263374.1"/>
    <property type="molecule type" value="Genomic_DNA"/>
</dbReference>
<evidence type="ECO:0000313" key="3">
    <source>
        <dbReference type="Proteomes" id="UP001528912"/>
    </source>
</evidence>